<evidence type="ECO:0000313" key="3">
    <source>
        <dbReference type="Proteomes" id="UP001236652"/>
    </source>
</evidence>
<reference evidence="2 3" key="1">
    <citation type="submission" date="2023-05" db="EMBL/GenBank/DDBJ databases">
        <title>Comparative genomics reveals the evidence of polycyclic aromatic hydrocarbons degradation in moderately halophilic genus Pontibacillus.</title>
        <authorList>
            <person name="Yang H."/>
            <person name="Qian Z."/>
        </authorList>
    </citation>
    <scope>NUCLEOTIDE SEQUENCE [LARGE SCALE GENOMIC DNA]</scope>
    <source>
        <strain evidence="3">HN14</strain>
    </source>
</reference>
<feature type="region of interest" description="Disordered" evidence="1">
    <location>
        <begin position="73"/>
        <end position="111"/>
    </location>
</feature>
<proteinExistence type="predicted"/>
<dbReference type="InterPro" id="IPR021973">
    <property type="entry name" value="SprA-related"/>
</dbReference>
<keyword evidence="2" id="KW-0645">Protease</keyword>
<dbReference type="Proteomes" id="UP001236652">
    <property type="component" value="Chromosome"/>
</dbReference>
<name>A0ABY8UYB8_9BACI</name>
<dbReference type="Pfam" id="PF12118">
    <property type="entry name" value="SprA-related"/>
    <property type="match status" value="1"/>
</dbReference>
<keyword evidence="2" id="KW-0378">Hydrolase</keyword>
<dbReference type="GO" id="GO:0008237">
    <property type="term" value="F:metallopeptidase activity"/>
    <property type="evidence" value="ECO:0007669"/>
    <property type="project" value="UniProtKB-KW"/>
</dbReference>
<accession>A0ABY8UYB8</accession>
<gene>
    <name evidence="2" type="ORF">QNI29_16885</name>
</gene>
<feature type="compositionally biased region" description="Basic and acidic residues" evidence="1">
    <location>
        <begin position="73"/>
        <end position="84"/>
    </location>
</feature>
<feature type="compositionally biased region" description="Polar residues" evidence="1">
    <location>
        <begin position="144"/>
        <end position="159"/>
    </location>
</feature>
<feature type="region of interest" description="Disordered" evidence="1">
    <location>
        <begin position="140"/>
        <end position="159"/>
    </location>
</feature>
<organism evidence="2 3">
    <name type="scientific">Pontibacillus chungwhensis</name>
    <dbReference type="NCBI Taxonomy" id="265426"/>
    <lineage>
        <taxon>Bacteria</taxon>
        <taxon>Bacillati</taxon>
        <taxon>Bacillota</taxon>
        <taxon>Bacilli</taxon>
        <taxon>Bacillales</taxon>
        <taxon>Bacillaceae</taxon>
        <taxon>Pontibacillus</taxon>
    </lineage>
</organism>
<protein>
    <submittedName>
        <fullName evidence="2">Metalloprotease CJM1_0395 family protein</fullName>
    </submittedName>
</protein>
<evidence type="ECO:0000256" key="1">
    <source>
        <dbReference type="SAM" id="MobiDB-lite"/>
    </source>
</evidence>
<dbReference type="RefSeq" id="WP_231418863.1">
    <property type="nucleotide sequence ID" value="NZ_CP126446.1"/>
</dbReference>
<keyword evidence="2" id="KW-0482">Metalloprotease</keyword>
<keyword evidence="3" id="KW-1185">Reference proteome</keyword>
<dbReference type="EMBL" id="CP126446">
    <property type="protein sequence ID" value="WIF97390.1"/>
    <property type="molecule type" value="Genomic_DNA"/>
</dbReference>
<sequence length="206" mass="23059">MIGIQAEYSRIQTPKSTLIKNHPVQDNQEITQTQKEQHAGYTQHVTTSLEKSDLHYGHLLSPEQKDQLAELKSREQEVKAHEQAHQSVGGKFAGGISYDLQKGPDGQQYIVGGEVPIQMPDSNHPEDTITTMEQVRNAALAPANPSSQDMQVASKASQAILQAQSELRSEEFNTKDNSQFKRASDTYKQYQNAFMVKAEPLYEQFA</sequence>
<evidence type="ECO:0000313" key="2">
    <source>
        <dbReference type="EMBL" id="WIF97390.1"/>
    </source>
</evidence>